<feature type="region of interest" description="Disordered" evidence="1">
    <location>
        <begin position="18"/>
        <end position="113"/>
    </location>
</feature>
<proteinExistence type="predicted"/>
<dbReference type="EMBL" id="JAWHQM010000010">
    <property type="protein sequence ID" value="KAK5629143.1"/>
    <property type="molecule type" value="Genomic_DNA"/>
</dbReference>
<dbReference type="Proteomes" id="UP001305414">
    <property type="component" value="Unassembled WGS sequence"/>
</dbReference>
<organism evidence="2 3">
    <name type="scientific">Xylaria bambusicola</name>
    <dbReference type="NCBI Taxonomy" id="326684"/>
    <lineage>
        <taxon>Eukaryota</taxon>
        <taxon>Fungi</taxon>
        <taxon>Dikarya</taxon>
        <taxon>Ascomycota</taxon>
        <taxon>Pezizomycotina</taxon>
        <taxon>Sordariomycetes</taxon>
        <taxon>Xylariomycetidae</taxon>
        <taxon>Xylariales</taxon>
        <taxon>Xylariaceae</taxon>
        <taxon>Xylaria</taxon>
    </lineage>
</organism>
<dbReference type="AlphaFoldDB" id="A0AAN7UH22"/>
<feature type="compositionally biased region" description="Basic and acidic residues" evidence="1">
    <location>
        <begin position="20"/>
        <end position="29"/>
    </location>
</feature>
<evidence type="ECO:0000313" key="3">
    <source>
        <dbReference type="Proteomes" id="UP001305414"/>
    </source>
</evidence>
<name>A0AAN7UH22_9PEZI</name>
<gene>
    <name evidence="2" type="ORF">RRF57_004858</name>
</gene>
<feature type="compositionally biased region" description="Low complexity" evidence="1">
    <location>
        <begin position="46"/>
        <end position="59"/>
    </location>
</feature>
<evidence type="ECO:0000256" key="1">
    <source>
        <dbReference type="SAM" id="MobiDB-lite"/>
    </source>
</evidence>
<evidence type="ECO:0000313" key="2">
    <source>
        <dbReference type="EMBL" id="KAK5629143.1"/>
    </source>
</evidence>
<protein>
    <submittedName>
        <fullName evidence="2">Uncharacterized protein</fullName>
    </submittedName>
</protein>
<comment type="caution">
    <text evidence="2">The sequence shown here is derived from an EMBL/GenBank/DDBJ whole genome shotgun (WGS) entry which is preliminary data.</text>
</comment>
<accession>A0AAN7UH22</accession>
<sequence>MDCTNPSEPGTAYVLSSVEYQREAEDRHAPPPHTSSGGPESINKKSTLSIALASPAASSDGEPDNHRSTMQAPTQPPSSILRSSLRFRENLNISKRPMKIPMSTTGRNEAAAPSLLSLIPNTGRVSRAKKENHVHTCELCHPPKASLKFSPK</sequence>
<feature type="compositionally biased region" description="Polar residues" evidence="1">
    <location>
        <begin position="68"/>
        <end position="82"/>
    </location>
</feature>
<reference evidence="2 3" key="1">
    <citation type="submission" date="2023-10" db="EMBL/GenBank/DDBJ databases">
        <title>Draft genome sequence of Xylaria bambusicola isolate GMP-LS, the root and basal stem rot pathogen of sugarcane in Indonesia.</title>
        <authorList>
            <person name="Selvaraj P."/>
            <person name="Muralishankar V."/>
            <person name="Muruganantham S."/>
            <person name="Sp S."/>
            <person name="Haryani S."/>
            <person name="Lau K.J.X."/>
            <person name="Naqvi N.I."/>
        </authorList>
    </citation>
    <scope>NUCLEOTIDE SEQUENCE [LARGE SCALE GENOMIC DNA]</scope>
    <source>
        <strain evidence="2">GMP-LS</strain>
    </source>
</reference>
<keyword evidence="3" id="KW-1185">Reference proteome</keyword>